<dbReference type="Pfam" id="PF18062">
    <property type="entry name" value="RE_AspBHI_N"/>
    <property type="match status" value="1"/>
</dbReference>
<reference evidence="3" key="1">
    <citation type="submission" date="2021-06" db="EMBL/GenBank/DDBJ databases">
        <title>Halomicroarcula sp. F24A a new haloarchaeum isolated from saline soil.</title>
        <authorList>
            <person name="Duran-Viseras A."/>
            <person name="Sanchez-Porro C."/>
            <person name="Ventosa A."/>
        </authorList>
    </citation>
    <scope>NUCLEOTIDE SEQUENCE</scope>
    <source>
        <strain evidence="3">F24A</strain>
    </source>
</reference>
<evidence type="ECO:0000313" key="4">
    <source>
        <dbReference type="Proteomes" id="UP000783863"/>
    </source>
</evidence>
<dbReference type="Proteomes" id="UP000783863">
    <property type="component" value="Unassembled WGS sequence"/>
</dbReference>
<evidence type="ECO:0000313" key="3">
    <source>
        <dbReference type="EMBL" id="MBX0304133.1"/>
    </source>
</evidence>
<comment type="caution">
    <text evidence="3">The sequence shown here is derived from an EMBL/GenBank/DDBJ whole genome shotgun (WGS) entry which is preliminary data.</text>
</comment>
<feature type="domain" description="Restriction endonuclease AspBHI N-terminal" evidence="2">
    <location>
        <begin position="20"/>
        <end position="200"/>
    </location>
</feature>
<name>A0A8J7YMX1_9EURY</name>
<dbReference type="GO" id="GO:0004519">
    <property type="term" value="F:endonuclease activity"/>
    <property type="evidence" value="ECO:0007669"/>
    <property type="project" value="UniProtKB-KW"/>
</dbReference>
<proteinExistence type="predicted"/>
<dbReference type="Pfam" id="PF13391">
    <property type="entry name" value="HNH_2"/>
    <property type="match status" value="1"/>
</dbReference>
<keyword evidence="3" id="KW-0540">Nuclease</keyword>
<dbReference type="RefSeq" id="WP_220588364.1">
    <property type="nucleotide sequence ID" value="NZ_RKLQ01000002.1"/>
</dbReference>
<dbReference type="Gene3D" id="2.30.280.20">
    <property type="match status" value="1"/>
</dbReference>
<feature type="domain" description="HNH nuclease" evidence="1">
    <location>
        <begin position="244"/>
        <end position="295"/>
    </location>
</feature>
<evidence type="ECO:0000259" key="2">
    <source>
        <dbReference type="Pfam" id="PF18062"/>
    </source>
</evidence>
<dbReference type="EMBL" id="RKLQ01000002">
    <property type="protein sequence ID" value="MBX0304133.1"/>
    <property type="molecule type" value="Genomic_DNA"/>
</dbReference>
<dbReference type="InterPro" id="IPR041409">
    <property type="entry name" value="RE_AspBHI_N"/>
</dbReference>
<accession>A0A8J7YMX1</accession>
<dbReference type="AlphaFoldDB" id="A0A8J7YMX1"/>
<gene>
    <name evidence="3" type="ORF">EGD98_10690</name>
</gene>
<evidence type="ECO:0000259" key="1">
    <source>
        <dbReference type="Pfam" id="PF13391"/>
    </source>
</evidence>
<keyword evidence="3" id="KW-0378">Hydrolase</keyword>
<protein>
    <submittedName>
        <fullName evidence="3">HNH endonuclease</fullName>
    </submittedName>
</protein>
<dbReference type="InterPro" id="IPR003615">
    <property type="entry name" value="HNH_nuc"/>
</dbReference>
<organism evidence="3 4">
    <name type="scientific">Haloarcula salinisoli</name>
    <dbReference type="NCBI Taxonomy" id="2487746"/>
    <lineage>
        <taxon>Archaea</taxon>
        <taxon>Methanobacteriati</taxon>
        <taxon>Methanobacteriota</taxon>
        <taxon>Stenosarchaea group</taxon>
        <taxon>Halobacteria</taxon>
        <taxon>Halobacteriales</taxon>
        <taxon>Haloarculaceae</taxon>
        <taxon>Haloarcula</taxon>
    </lineage>
</organism>
<keyword evidence="4" id="KW-1185">Reference proteome</keyword>
<keyword evidence="3" id="KW-0255">Endonuclease</keyword>
<sequence length="348" mass="39365">MDAVFEVNRRYRDKGSWRDEDDQFLRWIRGPLSAGIKNTGGIRDLSFEDSSETAALILVSNDDGVSQHADPWKDALDVSGGHIEYWGDAKAGVAYDESVQNQKIAQAFERAARGNRSAVPPVLMFRKPEPGVVQFCGLCVPVRFEVGTYYDDDGTQIPNYRFHFAILNVPKVPVSWLHERALHRSDAAAPSEWTEWVSSGTITRWPLGDRVTDTRGYRRRIDREERVVSGQFRDDALARFEHQCVVTGIEESSVLDVAHVLARSDHPDLVEDDENVLVMNALHHRAFDADLFTLDDERRLQVNPQFDPGHPFLQETIIARADEAVSLPPEVTIAPEYLAERNQSLAWV</sequence>